<organism evidence="2 3">
    <name type="scientific">Pleurodeles waltl</name>
    <name type="common">Iberian ribbed newt</name>
    <dbReference type="NCBI Taxonomy" id="8319"/>
    <lineage>
        <taxon>Eukaryota</taxon>
        <taxon>Metazoa</taxon>
        <taxon>Chordata</taxon>
        <taxon>Craniata</taxon>
        <taxon>Vertebrata</taxon>
        <taxon>Euteleostomi</taxon>
        <taxon>Amphibia</taxon>
        <taxon>Batrachia</taxon>
        <taxon>Caudata</taxon>
        <taxon>Salamandroidea</taxon>
        <taxon>Salamandridae</taxon>
        <taxon>Pleurodelinae</taxon>
        <taxon>Pleurodeles</taxon>
    </lineage>
</organism>
<feature type="compositionally biased region" description="Basic and acidic residues" evidence="1">
    <location>
        <begin position="102"/>
        <end position="112"/>
    </location>
</feature>
<reference evidence="2" key="1">
    <citation type="journal article" date="2022" name="bioRxiv">
        <title>Sequencing and chromosome-scale assembly of the giantPleurodeles waltlgenome.</title>
        <authorList>
            <person name="Brown T."/>
            <person name="Elewa A."/>
            <person name="Iarovenko S."/>
            <person name="Subramanian E."/>
            <person name="Araus A.J."/>
            <person name="Petzold A."/>
            <person name="Susuki M."/>
            <person name="Suzuki K.-i.T."/>
            <person name="Hayashi T."/>
            <person name="Toyoda A."/>
            <person name="Oliveira C."/>
            <person name="Osipova E."/>
            <person name="Leigh N.D."/>
            <person name="Simon A."/>
            <person name="Yun M.H."/>
        </authorList>
    </citation>
    <scope>NUCLEOTIDE SEQUENCE</scope>
    <source>
        <strain evidence="2">20211129_DDA</strain>
        <tissue evidence="2">Liver</tissue>
    </source>
</reference>
<comment type="caution">
    <text evidence="2">The sequence shown here is derived from an EMBL/GenBank/DDBJ whole genome shotgun (WGS) entry which is preliminary data.</text>
</comment>
<evidence type="ECO:0000256" key="1">
    <source>
        <dbReference type="SAM" id="MobiDB-lite"/>
    </source>
</evidence>
<protein>
    <submittedName>
        <fullName evidence="2">Uncharacterized protein</fullName>
    </submittedName>
</protein>
<sequence>MPRHRRTSERGVWSSSHLYRGLRAQVPLQASSLVHVRALRVHTEPRYAEVQASLWPRTPPTQVAAAGVVLAARRSIIAPIGSVVVQIEADASDGGPGQQEGRCLHQEESEAS</sequence>
<accession>A0AAV7VKV0</accession>
<dbReference type="Proteomes" id="UP001066276">
    <property type="component" value="Chromosome 2_1"/>
</dbReference>
<dbReference type="EMBL" id="JANPWB010000003">
    <property type="protein sequence ID" value="KAJ1201314.1"/>
    <property type="molecule type" value="Genomic_DNA"/>
</dbReference>
<evidence type="ECO:0000313" key="3">
    <source>
        <dbReference type="Proteomes" id="UP001066276"/>
    </source>
</evidence>
<feature type="region of interest" description="Disordered" evidence="1">
    <location>
        <begin position="90"/>
        <end position="112"/>
    </location>
</feature>
<name>A0AAV7VKV0_PLEWA</name>
<gene>
    <name evidence="2" type="ORF">NDU88_005127</name>
</gene>
<keyword evidence="3" id="KW-1185">Reference proteome</keyword>
<proteinExistence type="predicted"/>
<evidence type="ECO:0000313" key="2">
    <source>
        <dbReference type="EMBL" id="KAJ1201314.1"/>
    </source>
</evidence>
<dbReference type="AlphaFoldDB" id="A0AAV7VKV0"/>